<sequence length="448" mass="50706">MIDHKYSIPTPQRWETCFYCGGHLPAKNKEHIFNSNWTGKHKTGSLICDVCNAAFAPEVDKAFLPYTKYQMNVWSLKGERHKDAPTIKTKEKIVIRPGAQPEVTPSLNLHIEDGKLYYKGKAPNKATLRRLLNDQLPLKLGRSLREDEIQQINISVRQAEIHTELAGSVQLHDSIDPSLEMRSTIHTILKCMALYDPKFREHIFKDVLDFSRYGIGDWSSFAVQTHSIVVDVVAAYSKNNPDYNAVEVHYLPANKQILARLVILGQINRWVILSNEYEGPFQLLFVGEPSLGGILEPLFLTFADSFPLSVQVDRVMVIDDFAKELVQLSQIALGPDAQLANLFRCIEQILKGKSHVTVELIEEYRDALLSFITNMGKIQSQITGSFISYSEEDMLRDLMDNGLAELEALIGQSIVSPKVAELITRPILFVFSRLIQLGKEAKSRREDP</sequence>
<proteinExistence type="predicted"/>
<evidence type="ECO:0000313" key="1">
    <source>
        <dbReference type="EMBL" id="MBW7474314.1"/>
    </source>
</evidence>
<dbReference type="RefSeq" id="WP_219871535.1">
    <property type="nucleotide sequence ID" value="NZ_JAHZIJ010000002.1"/>
</dbReference>
<name>A0ABS7D310_9BACL</name>
<comment type="caution">
    <text evidence="1">The sequence shown here is derived from an EMBL/GenBank/DDBJ whole genome shotgun (WGS) entry which is preliminary data.</text>
</comment>
<keyword evidence="2" id="KW-1185">Reference proteome</keyword>
<dbReference type="Proteomes" id="UP000812277">
    <property type="component" value="Unassembled WGS sequence"/>
</dbReference>
<evidence type="ECO:0008006" key="3">
    <source>
        <dbReference type="Google" id="ProtNLM"/>
    </source>
</evidence>
<gene>
    <name evidence="1" type="ORF">K0T92_06125</name>
</gene>
<reference evidence="1 2" key="1">
    <citation type="submission" date="2021-07" db="EMBL/GenBank/DDBJ databases">
        <title>Paenibacillus radiodurans sp. nov., isolated from the southeastern edge of Tengger Desert.</title>
        <authorList>
            <person name="Zhang G."/>
        </authorList>
    </citation>
    <scope>NUCLEOTIDE SEQUENCE [LARGE SCALE GENOMIC DNA]</scope>
    <source>
        <strain evidence="1 2">DT7-4</strain>
    </source>
</reference>
<dbReference type="EMBL" id="JAHZIJ010000002">
    <property type="protein sequence ID" value="MBW7474314.1"/>
    <property type="molecule type" value="Genomic_DNA"/>
</dbReference>
<accession>A0ABS7D310</accession>
<evidence type="ECO:0000313" key="2">
    <source>
        <dbReference type="Proteomes" id="UP000812277"/>
    </source>
</evidence>
<organism evidence="1 2">
    <name type="scientific">Paenibacillus oenotherae</name>
    <dbReference type="NCBI Taxonomy" id="1435645"/>
    <lineage>
        <taxon>Bacteria</taxon>
        <taxon>Bacillati</taxon>
        <taxon>Bacillota</taxon>
        <taxon>Bacilli</taxon>
        <taxon>Bacillales</taxon>
        <taxon>Paenibacillaceae</taxon>
        <taxon>Paenibacillus</taxon>
    </lineage>
</organism>
<protein>
    <recommendedName>
        <fullName evidence="3">HNH endonuclease 5 domain-containing protein</fullName>
    </recommendedName>
</protein>